<evidence type="ECO:0000256" key="1">
    <source>
        <dbReference type="SAM" id="MobiDB-lite"/>
    </source>
</evidence>
<dbReference type="Proteomes" id="UP000198564">
    <property type="component" value="Unassembled WGS sequence"/>
</dbReference>
<keyword evidence="3" id="KW-1185">Reference proteome</keyword>
<dbReference type="STRING" id="1130080.SAMN04488113_1058"/>
<feature type="region of interest" description="Disordered" evidence="1">
    <location>
        <begin position="249"/>
        <end position="274"/>
    </location>
</feature>
<name>A0A1H6S2V1_9LACT</name>
<dbReference type="OrthoDB" id="2164227at2"/>
<protein>
    <submittedName>
        <fullName evidence="2">Uncharacterized protein</fullName>
    </submittedName>
</protein>
<proteinExistence type="predicted"/>
<accession>A0A1H6S2V1</accession>
<dbReference type="RefSeq" id="WP_091633054.1">
    <property type="nucleotide sequence ID" value="NZ_FNYW01000005.1"/>
</dbReference>
<sequence length="303" mass="34270">MKQLFQSKKTLIIVPVLFLILTGCSFAGIRSPLYDGKPVEPNELAIKQYDQTQQINVENEAYYFRHPLSDSLFEPSLEFSDKETVTLNVGTYEVGEDLPEGRVILEGHPSDFSPQVFTIRAGNVTVFDDNGLVTFENHFQERIGVMQAVVDLREGQTVNVDGESSEIYVHYNKKTLLNPFDMEADAKPELASTETLRAGHYEVGKHIEAGSYMLEDFAAPRTAVLYHFTEKTVKVVELTANRGLKPSASELNEARYETEDVSEEDKKDEQTDAPYQSVKPVIHLKEGDKLYLPMLDWLKLKVN</sequence>
<organism evidence="2 3">
    <name type="scientific">Alkalibacterium gilvum</name>
    <dbReference type="NCBI Taxonomy" id="1130080"/>
    <lineage>
        <taxon>Bacteria</taxon>
        <taxon>Bacillati</taxon>
        <taxon>Bacillota</taxon>
        <taxon>Bacilli</taxon>
        <taxon>Lactobacillales</taxon>
        <taxon>Carnobacteriaceae</taxon>
        <taxon>Alkalibacterium</taxon>
    </lineage>
</organism>
<feature type="compositionally biased region" description="Basic and acidic residues" evidence="1">
    <location>
        <begin position="252"/>
        <end position="270"/>
    </location>
</feature>
<evidence type="ECO:0000313" key="2">
    <source>
        <dbReference type="EMBL" id="SEI60194.1"/>
    </source>
</evidence>
<dbReference type="EMBL" id="FNYW01000005">
    <property type="protein sequence ID" value="SEI60194.1"/>
    <property type="molecule type" value="Genomic_DNA"/>
</dbReference>
<gene>
    <name evidence="2" type="ORF">SAMN04488113_1058</name>
</gene>
<evidence type="ECO:0000313" key="3">
    <source>
        <dbReference type="Proteomes" id="UP000198564"/>
    </source>
</evidence>
<dbReference type="PROSITE" id="PS51257">
    <property type="entry name" value="PROKAR_LIPOPROTEIN"/>
    <property type="match status" value="1"/>
</dbReference>
<dbReference type="AlphaFoldDB" id="A0A1H6S2V1"/>
<reference evidence="3" key="1">
    <citation type="submission" date="2016-10" db="EMBL/GenBank/DDBJ databases">
        <authorList>
            <person name="Varghese N."/>
            <person name="Submissions S."/>
        </authorList>
    </citation>
    <scope>NUCLEOTIDE SEQUENCE [LARGE SCALE GENOMIC DNA]</scope>
    <source>
        <strain evidence="3">DSM 25751</strain>
    </source>
</reference>